<comment type="caution">
    <text evidence="9">The sequence shown here is derived from an EMBL/GenBank/DDBJ whole genome shotgun (WGS) entry which is preliminary data.</text>
</comment>
<evidence type="ECO:0000256" key="3">
    <source>
        <dbReference type="ARBA" id="ARBA00022475"/>
    </source>
</evidence>
<feature type="transmembrane region" description="Helical" evidence="7">
    <location>
        <begin position="282"/>
        <end position="302"/>
    </location>
</feature>
<sequence length="412" mass="47107">MNNIFFKNFSDFNKEIKIIALITLINRMGTVVVPFLSKYLKEDLNLTYSQVGWIMVSFGLGSLIGTFISGKLSDYFGAYKIMVFSLFTSGVVFIMLRYVKTFELLCLSVFFLTAIADMYRPAMMLTVNNYVNKDMRLQSLSLIRAATNLGLVVGPVLGAYLILNDGYDTLFLVDGITCILAIVLFAILVKERKYLYKLNLVNQKQDKLAPLKDLPFIFNWVIAMITGYLFFQVFSILPIYHKAAFKLTEFDSGMFLAFSGLLYILFEISVVNFVQKNKIGDLIAVMIGLLFIGFSYGLLFLIHQPWVFWVFMFLITFGNMLTFTFASGFVMKRSHKNHEGIFMSAFQMSYGFAHLISSKTGLTIIQNYDFDANWTFNMILAVVGAFSTYLVFLMVKKEKEEIKQKIAMTLFK</sequence>
<dbReference type="PROSITE" id="PS50850">
    <property type="entry name" value="MFS"/>
    <property type="match status" value="1"/>
</dbReference>
<keyword evidence="2" id="KW-0813">Transport</keyword>
<evidence type="ECO:0000256" key="6">
    <source>
        <dbReference type="ARBA" id="ARBA00023136"/>
    </source>
</evidence>
<dbReference type="Gene3D" id="1.20.1250.20">
    <property type="entry name" value="MFS general substrate transporter like domains"/>
    <property type="match status" value="1"/>
</dbReference>
<keyword evidence="6 7" id="KW-0472">Membrane</keyword>
<dbReference type="PANTHER" id="PTHR23517:SF14">
    <property type="entry name" value="PUTATIVE-RELATED"/>
    <property type="match status" value="1"/>
</dbReference>
<evidence type="ECO:0000256" key="4">
    <source>
        <dbReference type="ARBA" id="ARBA00022692"/>
    </source>
</evidence>
<keyword evidence="10" id="KW-1185">Reference proteome</keyword>
<feature type="transmembrane region" description="Helical" evidence="7">
    <location>
        <begin position="16"/>
        <end position="36"/>
    </location>
</feature>
<evidence type="ECO:0000313" key="9">
    <source>
        <dbReference type="EMBL" id="GAA4759402.1"/>
    </source>
</evidence>
<feature type="transmembrane region" description="Helical" evidence="7">
    <location>
        <begin position="102"/>
        <end position="119"/>
    </location>
</feature>
<dbReference type="PANTHER" id="PTHR23517">
    <property type="entry name" value="RESISTANCE PROTEIN MDTM, PUTATIVE-RELATED-RELATED"/>
    <property type="match status" value="1"/>
</dbReference>
<keyword evidence="4 7" id="KW-0812">Transmembrane</keyword>
<organism evidence="9 10">
    <name type="scientific">Flavobacterium hankyongi</name>
    <dbReference type="NCBI Taxonomy" id="1176532"/>
    <lineage>
        <taxon>Bacteria</taxon>
        <taxon>Pseudomonadati</taxon>
        <taxon>Bacteroidota</taxon>
        <taxon>Flavobacteriia</taxon>
        <taxon>Flavobacteriales</taxon>
        <taxon>Flavobacteriaceae</taxon>
        <taxon>Flavobacterium</taxon>
    </lineage>
</organism>
<accession>A0ABP8ZLD4</accession>
<keyword evidence="3" id="KW-1003">Cell membrane</keyword>
<reference evidence="10" key="1">
    <citation type="journal article" date="2019" name="Int. J. Syst. Evol. Microbiol.">
        <title>The Global Catalogue of Microorganisms (GCM) 10K type strain sequencing project: providing services to taxonomists for standard genome sequencing and annotation.</title>
        <authorList>
            <consortium name="The Broad Institute Genomics Platform"/>
            <consortium name="The Broad Institute Genome Sequencing Center for Infectious Disease"/>
            <person name="Wu L."/>
            <person name="Ma J."/>
        </authorList>
    </citation>
    <scope>NUCLEOTIDE SEQUENCE [LARGE SCALE GENOMIC DNA]</scope>
    <source>
        <strain evidence="10">JCM 18198</strain>
    </source>
</reference>
<comment type="subcellular location">
    <subcellularLocation>
        <location evidence="1">Cell membrane</location>
        <topology evidence="1">Multi-pass membrane protein</topology>
    </subcellularLocation>
</comment>
<feature type="transmembrane region" description="Helical" evidence="7">
    <location>
        <begin position="48"/>
        <end position="68"/>
    </location>
</feature>
<dbReference type="InterPro" id="IPR011701">
    <property type="entry name" value="MFS"/>
</dbReference>
<evidence type="ECO:0000313" key="10">
    <source>
        <dbReference type="Proteomes" id="UP001500141"/>
    </source>
</evidence>
<dbReference type="InterPro" id="IPR036259">
    <property type="entry name" value="MFS_trans_sf"/>
</dbReference>
<feature type="transmembrane region" description="Helical" evidence="7">
    <location>
        <begin position="252"/>
        <end position="270"/>
    </location>
</feature>
<evidence type="ECO:0000259" key="8">
    <source>
        <dbReference type="PROSITE" id="PS50850"/>
    </source>
</evidence>
<feature type="transmembrane region" description="Helical" evidence="7">
    <location>
        <begin position="140"/>
        <end position="163"/>
    </location>
</feature>
<feature type="transmembrane region" description="Helical" evidence="7">
    <location>
        <begin position="75"/>
        <end position="96"/>
    </location>
</feature>
<dbReference type="RefSeq" id="WP_264544337.1">
    <property type="nucleotide sequence ID" value="NZ_BAABIP010000007.1"/>
</dbReference>
<dbReference type="Proteomes" id="UP001500141">
    <property type="component" value="Unassembled WGS sequence"/>
</dbReference>
<dbReference type="SUPFAM" id="SSF103473">
    <property type="entry name" value="MFS general substrate transporter"/>
    <property type="match status" value="1"/>
</dbReference>
<dbReference type="Pfam" id="PF07690">
    <property type="entry name" value="MFS_1"/>
    <property type="match status" value="1"/>
</dbReference>
<feature type="transmembrane region" description="Helical" evidence="7">
    <location>
        <begin position="217"/>
        <end position="240"/>
    </location>
</feature>
<evidence type="ECO:0000256" key="2">
    <source>
        <dbReference type="ARBA" id="ARBA00022448"/>
    </source>
</evidence>
<protein>
    <submittedName>
        <fullName evidence="9">MFS transporter</fullName>
    </submittedName>
</protein>
<evidence type="ECO:0000256" key="1">
    <source>
        <dbReference type="ARBA" id="ARBA00004651"/>
    </source>
</evidence>
<evidence type="ECO:0000256" key="5">
    <source>
        <dbReference type="ARBA" id="ARBA00022989"/>
    </source>
</evidence>
<feature type="transmembrane region" description="Helical" evidence="7">
    <location>
        <begin position="374"/>
        <end position="395"/>
    </location>
</feature>
<proteinExistence type="predicted"/>
<dbReference type="InterPro" id="IPR020846">
    <property type="entry name" value="MFS_dom"/>
</dbReference>
<feature type="transmembrane region" description="Helical" evidence="7">
    <location>
        <begin position="308"/>
        <end position="330"/>
    </location>
</feature>
<feature type="transmembrane region" description="Helical" evidence="7">
    <location>
        <begin position="169"/>
        <end position="189"/>
    </location>
</feature>
<dbReference type="InterPro" id="IPR050171">
    <property type="entry name" value="MFS_Transporters"/>
</dbReference>
<evidence type="ECO:0000256" key="7">
    <source>
        <dbReference type="SAM" id="Phobius"/>
    </source>
</evidence>
<gene>
    <name evidence="9" type="ORF">GCM10023230_04730</name>
</gene>
<name>A0ABP8ZLD4_9FLAO</name>
<dbReference type="EMBL" id="BAABIP010000007">
    <property type="protein sequence ID" value="GAA4759402.1"/>
    <property type="molecule type" value="Genomic_DNA"/>
</dbReference>
<feature type="domain" description="Major facilitator superfamily (MFS) profile" evidence="8">
    <location>
        <begin position="15"/>
        <end position="399"/>
    </location>
</feature>
<keyword evidence="5 7" id="KW-1133">Transmembrane helix</keyword>
<feature type="transmembrane region" description="Helical" evidence="7">
    <location>
        <begin position="350"/>
        <end position="368"/>
    </location>
</feature>